<dbReference type="GO" id="GO:0098552">
    <property type="term" value="C:side of membrane"/>
    <property type="evidence" value="ECO:0007669"/>
    <property type="project" value="UniProtKB-KW"/>
</dbReference>
<keyword evidence="7" id="KW-0325">Glycoprotein</keyword>
<accession>A0AAV1X2R8</accession>
<dbReference type="Gene3D" id="1.10.110.10">
    <property type="entry name" value="Plant lipid-transfer and hydrophobic proteins"/>
    <property type="match status" value="1"/>
</dbReference>
<keyword evidence="10" id="KW-0472">Membrane</keyword>
<evidence type="ECO:0000256" key="3">
    <source>
        <dbReference type="ARBA" id="ARBA00022475"/>
    </source>
</evidence>
<protein>
    <recommendedName>
        <fullName evidence="12">Bifunctional inhibitor/plant lipid transfer protein/seed storage helical domain-containing protein</fullName>
    </recommendedName>
</protein>
<comment type="subcellular location">
    <subcellularLocation>
        <location evidence="1">Cell membrane</location>
        <topology evidence="1">Lipid-anchor</topology>
        <topology evidence="1">GPI-anchor</topology>
    </subcellularLocation>
</comment>
<keyword evidence="14" id="KW-1185">Reference proteome</keyword>
<evidence type="ECO:0000256" key="9">
    <source>
        <dbReference type="SAM" id="MobiDB-lite"/>
    </source>
</evidence>
<feature type="signal peptide" evidence="11">
    <location>
        <begin position="1"/>
        <end position="20"/>
    </location>
</feature>
<evidence type="ECO:0000256" key="10">
    <source>
        <dbReference type="SAM" id="Phobius"/>
    </source>
</evidence>
<dbReference type="SUPFAM" id="SSF47699">
    <property type="entry name" value="Bifunctional inhibitor/lipid-transfer protein/seed storage 2S albumin"/>
    <property type="match status" value="1"/>
</dbReference>
<feature type="compositionally biased region" description="Pro residues" evidence="9">
    <location>
        <begin position="131"/>
        <end position="148"/>
    </location>
</feature>
<evidence type="ECO:0000256" key="8">
    <source>
        <dbReference type="ARBA" id="ARBA00023288"/>
    </source>
</evidence>
<gene>
    <name evidence="13" type="ORF">LLUT_LOCUS16586</name>
</gene>
<evidence type="ECO:0000256" key="2">
    <source>
        <dbReference type="ARBA" id="ARBA00009748"/>
    </source>
</evidence>
<feature type="chain" id="PRO_5043505846" description="Bifunctional inhibitor/plant lipid transfer protein/seed storage helical domain-containing protein" evidence="11">
    <location>
        <begin position="21"/>
        <end position="214"/>
    </location>
</feature>
<dbReference type="InterPro" id="IPR043325">
    <property type="entry name" value="LTSS"/>
</dbReference>
<keyword evidence="10" id="KW-0812">Transmembrane</keyword>
<comment type="similarity">
    <text evidence="2">Belongs to the plant LTP family.</text>
</comment>
<feature type="domain" description="Bifunctional inhibitor/plant lipid transfer protein/seed storage helical" evidence="12">
    <location>
        <begin position="48"/>
        <end position="121"/>
    </location>
</feature>
<dbReference type="GO" id="GO:0005886">
    <property type="term" value="C:plasma membrane"/>
    <property type="evidence" value="ECO:0007669"/>
    <property type="project" value="UniProtKB-SubCell"/>
</dbReference>
<dbReference type="Proteomes" id="UP001497480">
    <property type="component" value="Unassembled WGS sequence"/>
</dbReference>
<evidence type="ECO:0000256" key="5">
    <source>
        <dbReference type="ARBA" id="ARBA00022729"/>
    </source>
</evidence>
<evidence type="ECO:0000256" key="7">
    <source>
        <dbReference type="ARBA" id="ARBA00023180"/>
    </source>
</evidence>
<evidence type="ECO:0000256" key="11">
    <source>
        <dbReference type="SAM" id="SignalP"/>
    </source>
</evidence>
<keyword evidence="4" id="KW-0336">GPI-anchor</keyword>
<comment type="caution">
    <text evidence="13">The sequence shown here is derived from an EMBL/GenBank/DDBJ whole genome shotgun (WGS) entry which is preliminary data.</text>
</comment>
<dbReference type="AlphaFoldDB" id="A0AAV1X2R8"/>
<evidence type="ECO:0000256" key="4">
    <source>
        <dbReference type="ARBA" id="ARBA00022622"/>
    </source>
</evidence>
<dbReference type="InterPro" id="IPR036312">
    <property type="entry name" value="Bifun_inhib/LTP/seed_sf"/>
</dbReference>
<keyword evidence="3" id="KW-1003">Cell membrane</keyword>
<keyword evidence="6" id="KW-1015">Disulfide bond</keyword>
<feature type="region of interest" description="Disordered" evidence="9">
    <location>
        <begin position="123"/>
        <end position="186"/>
    </location>
</feature>
<feature type="compositionally biased region" description="Low complexity" evidence="9">
    <location>
        <begin position="168"/>
        <end position="186"/>
    </location>
</feature>
<dbReference type="Pfam" id="PF14368">
    <property type="entry name" value="LTP_2"/>
    <property type="match status" value="1"/>
</dbReference>
<evidence type="ECO:0000259" key="12">
    <source>
        <dbReference type="SMART" id="SM00499"/>
    </source>
</evidence>
<evidence type="ECO:0000256" key="1">
    <source>
        <dbReference type="ARBA" id="ARBA00004609"/>
    </source>
</evidence>
<keyword evidence="5 11" id="KW-0732">Signal</keyword>
<evidence type="ECO:0000313" key="13">
    <source>
        <dbReference type="EMBL" id="CAL0315526.1"/>
    </source>
</evidence>
<dbReference type="InterPro" id="IPR016140">
    <property type="entry name" value="Bifunc_inhib/LTP/seed_store"/>
</dbReference>
<dbReference type="SMART" id="SM00499">
    <property type="entry name" value="AAI"/>
    <property type="match status" value="1"/>
</dbReference>
<keyword evidence="8" id="KW-0449">Lipoprotein</keyword>
<proteinExistence type="inferred from homology"/>
<reference evidence="13 14" key="1">
    <citation type="submission" date="2024-03" db="EMBL/GenBank/DDBJ databases">
        <authorList>
            <person name="Martinez-Hernandez J."/>
        </authorList>
    </citation>
    <scope>NUCLEOTIDE SEQUENCE [LARGE SCALE GENOMIC DNA]</scope>
</reference>
<dbReference type="PANTHER" id="PTHR33044">
    <property type="entry name" value="BIFUNCTIONAL INHIBITOR/LIPID-TRANSFER PROTEIN/SEED STORAGE 2S ALBUMIN SUPERFAMILY PROTEIN-RELATED"/>
    <property type="match status" value="1"/>
</dbReference>
<feature type="transmembrane region" description="Helical" evidence="10">
    <location>
        <begin position="194"/>
        <end position="213"/>
    </location>
</feature>
<organism evidence="13 14">
    <name type="scientific">Lupinus luteus</name>
    <name type="common">European yellow lupine</name>
    <dbReference type="NCBI Taxonomy" id="3873"/>
    <lineage>
        <taxon>Eukaryota</taxon>
        <taxon>Viridiplantae</taxon>
        <taxon>Streptophyta</taxon>
        <taxon>Embryophyta</taxon>
        <taxon>Tracheophyta</taxon>
        <taxon>Spermatophyta</taxon>
        <taxon>Magnoliopsida</taxon>
        <taxon>eudicotyledons</taxon>
        <taxon>Gunneridae</taxon>
        <taxon>Pentapetalae</taxon>
        <taxon>rosids</taxon>
        <taxon>fabids</taxon>
        <taxon>Fabales</taxon>
        <taxon>Fabaceae</taxon>
        <taxon>Papilionoideae</taxon>
        <taxon>50 kb inversion clade</taxon>
        <taxon>genistoids sensu lato</taxon>
        <taxon>core genistoids</taxon>
        <taxon>Genisteae</taxon>
        <taxon>Lupinus</taxon>
    </lineage>
</organism>
<dbReference type="CDD" id="cd00010">
    <property type="entry name" value="AAI_LTSS"/>
    <property type="match status" value="1"/>
</dbReference>
<name>A0AAV1X2R8_LUPLU</name>
<evidence type="ECO:0000256" key="6">
    <source>
        <dbReference type="ARBA" id="ARBA00023157"/>
    </source>
</evidence>
<evidence type="ECO:0000313" key="14">
    <source>
        <dbReference type="Proteomes" id="UP001497480"/>
    </source>
</evidence>
<sequence>MAKFFTIFACLLLTCSISHATFSSYWLSPNADTYMSMPAPSPAPTPDCESTIDNVLDCLSFLTSDDDSKPDKQCCSAIETAATTNIGCLCAIIESDQLTEFHAKAMTIPSGCGMKSPFGQCDRSPISSPSVPKPSPISPSSMPKPSPISPSSVPKPSLASPNQGPSETPAAAPFPSMASTTPAPAPNKALAAPTAYPISISVIAISSILFAYFC</sequence>
<dbReference type="EMBL" id="CAXHTB010000011">
    <property type="protein sequence ID" value="CAL0315526.1"/>
    <property type="molecule type" value="Genomic_DNA"/>
</dbReference>
<keyword evidence="10" id="KW-1133">Transmembrane helix</keyword>